<keyword evidence="4" id="KW-1185">Reference proteome</keyword>
<accession>A0ABN9VDX7</accession>
<evidence type="ECO:0000256" key="1">
    <source>
        <dbReference type="SAM" id="MobiDB-lite"/>
    </source>
</evidence>
<dbReference type="Pfam" id="PF00652">
    <property type="entry name" value="Ricin_B_lectin"/>
    <property type="match status" value="1"/>
</dbReference>
<evidence type="ECO:0000313" key="4">
    <source>
        <dbReference type="Proteomes" id="UP001189429"/>
    </source>
</evidence>
<dbReference type="EMBL" id="CAUYUJ010016948">
    <property type="protein sequence ID" value="CAK0870326.1"/>
    <property type="molecule type" value="Genomic_DNA"/>
</dbReference>
<comment type="caution">
    <text evidence="3">The sequence shown here is derived from an EMBL/GenBank/DDBJ whole genome shotgun (WGS) entry which is preliminary data.</text>
</comment>
<feature type="domain" description="Ricin B lectin" evidence="2">
    <location>
        <begin position="810"/>
        <end position="881"/>
    </location>
</feature>
<evidence type="ECO:0000313" key="3">
    <source>
        <dbReference type="EMBL" id="CAK0870326.1"/>
    </source>
</evidence>
<sequence>MTFSYSFIHALTHSLIDSCILPPSWPGAAERNPLPISWGRGDCRASSISSYRQACFQGVDVFINCRRSSLPCLWAGTRGSSTRMHYDSYGVNVACQLLGRMRRRAQVGGLPACPRRGCRSRRAPASVARRSATRWRSWRRRRQGDEATRGCTLWTWSRATSCTFPGTGSTPHSRHIRGVRQHQRQPVAAAPWGRSREGPGAGVSGGGELLGAEVLSERTSLEEDPRPEDASESEAQSAAASDPPPHAGRGEPQGGAGADLECLVRACELLPPAAAAPRGAAGGQAGAGGLGARRQEAARCVLEASTQPDVLEAVARHFLGRWRGQRQAQVTVSPSAAPVQAEALAAWQKFYDAQQQEGACPLPAPGFDCEQGHECTFKDAKLQTFKVLNHGGLTETVLSNGGAAYFFGENSPSVPPYYLAKLQCNGEVLLKAPAAESGDKVDKESCSTYKAMQSVTVGNNTWKSSVERLIRSNYLCIDVNVSSASAAGWEGVCLLSKSPLSSDPPSINAVAKTLHVTGTELFQIVQGNFTALRGKLNTSSCPGGAPIFALAQLDGALARKGGGGGGGSSKSSGTGLMVIGAVLMVSAFVVTGASGGAFAPVATIMFGWGAGFVIGGATTVWGGGQQSAGGGVAVQAAVNAAGGKASGPAGAAVTGFAIGVGAVAGMLEGIPLHDHRGQDGDKFLKSRQDHLCADYQDGIMNAYMRPCAGNATAEWFFAEKAWLDYNNDPLRELTGRDTTPLKHMQKYQQTLPWAKEQCASSAQCQAFCWNPDDLTIFHQQTEQGFTPTGRIGQGMSCFKKVFFEGKALVSMRGTKCLEHNTGNNNVYMHHCHGGANQQWYLDGEQMKTKWDDKCLDYSFDDPSKNLYMKPCHGGLNQKWYFA</sequence>
<feature type="region of interest" description="Disordered" evidence="1">
    <location>
        <begin position="164"/>
        <end position="257"/>
    </location>
</feature>
<protein>
    <recommendedName>
        <fullName evidence="2">Ricin B lectin domain-containing protein</fullName>
    </recommendedName>
</protein>
<dbReference type="Proteomes" id="UP001189429">
    <property type="component" value="Unassembled WGS sequence"/>
</dbReference>
<gene>
    <name evidence="3" type="ORF">PCOR1329_LOCUS56465</name>
</gene>
<feature type="compositionally biased region" description="Basic residues" evidence="1">
    <location>
        <begin position="172"/>
        <end position="183"/>
    </location>
</feature>
<reference evidence="3" key="1">
    <citation type="submission" date="2023-10" db="EMBL/GenBank/DDBJ databases">
        <authorList>
            <person name="Chen Y."/>
            <person name="Shah S."/>
            <person name="Dougan E. K."/>
            <person name="Thang M."/>
            <person name="Chan C."/>
        </authorList>
    </citation>
    <scope>NUCLEOTIDE SEQUENCE [LARGE SCALE GENOMIC DNA]</scope>
</reference>
<organism evidence="3 4">
    <name type="scientific">Prorocentrum cordatum</name>
    <dbReference type="NCBI Taxonomy" id="2364126"/>
    <lineage>
        <taxon>Eukaryota</taxon>
        <taxon>Sar</taxon>
        <taxon>Alveolata</taxon>
        <taxon>Dinophyceae</taxon>
        <taxon>Prorocentrales</taxon>
        <taxon>Prorocentraceae</taxon>
        <taxon>Prorocentrum</taxon>
    </lineage>
</organism>
<evidence type="ECO:0000259" key="2">
    <source>
        <dbReference type="Pfam" id="PF00652"/>
    </source>
</evidence>
<dbReference type="InterPro" id="IPR000772">
    <property type="entry name" value="Ricin_B_lectin"/>
</dbReference>
<dbReference type="SUPFAM" id="SSF50370">
    <property type="entry name" value="Ricin B-like lectins"/>
    <property type="match status" value="1"/>
</dbReference>
<dbReference type="InterPro" id="IPR035992">
    <property type="entry name" value="Ricin_B-like_lectins"/>
</dbReference>
<dbReference type="PROSITE" id="PS50231">
    <property type="entry name" value="RICIN_B_LECTIN"/>
    <property type="match status" value="1"/>
</dbReference>
<feature type="compositionally biased region" description="Basic and acidic residues" evidence="1">
    <location>
        <begin position="215"/>
        <end position="229"/>
    </location>
</feature>
<feature type="compositionally biased region" description="Gly residues" evidence="1">
    <location>
        <begin position="199"/>
        <end position="209"/>
    </location>
</feature>
<name>A0ABN9VDX7_9DINO</name>
<proteinExistence type="predicted"/>
<dbReference type="Gene3D" id="2.80.10.50">
    <property type="match status" value="1"/>
</dbReference>